<keyword evidence="5" id="KW-0560">Oxidoreductase</keyword>
<dbReference type="GO" id="GO:0016491">
    <property type="term" value="F:oxidoreductase activity"/>
    <property type="evidence" value="ECO:0007669"/>
    <property type="project" value="UniProtKB-KW"/>
</dbReference>
<gene>
    <name evidence="10" type="ORF">FLP15_02245</name>
</gene>
<dbReference type="PANTHER" id="PTHR43429:SF1">
    <property type="entry name" value="NAD(P)H SULFUR OXIDOREDUCTASE (COA-DEPENDENT)"/>
    <property type="match status" value="1"/>
</dbReference>
<keyword evidence="7" id="KW-0676">Redox-active center</keyword>
<dbReference type="PRINTS" id="PR00411">
    <property type="entry name" value="PNDRDTASEI"/>
</dbReference>
<evidence type="ECO:0000259" key="8">
    <source>
        <dbReference type="Pfam" id="PF02852"/>
    </source>
</evidence>
<dbReference type="Pfam" id="PF07992">
    <property type="entry name" value="Pyr_redox_2"/>
    <property type="match status" value="1"/>
</dbReference>
<protein>
    <submittedName>
        <fullName evidence="10">NADH oxidase</fullName>
    </submittedName>
</protein>
<dbReference type="InterPro" id="IPR023753">
    <property type="entry name" value="FAD/NAD-binding_dom"/>
</dbReference>
<dbReference type="InterPro" id="IPR050260">
    <property type="entry name" value="FAD-bd_OxRdtase"/>
</dbReference>
<dbReference type="AlphaFoldDB" id="A0A514Z6J8"/>
<dbReference type="KEGG" id="lack:FLP15_02245"/>
<name>A0A514Z6J8_9LACT</name>
<dbReference type="InterPro" id="IPR036188">
    <property type="entry name" value="FAD/NAD-bd_sf"/>
</dbReference>
<keyword evidence="3" id="KW-0285">Flavoprotein</keyword>
<evidence type="ECO:0000256" key="6">
    <source>
        <dbReference type="ARBA" id="ARBA00023097"/>
    </source>
</evidence>
<evidence type="ECO:0000313" key="11">
    <source>
        <dbReference type="Proteomes" id="UP000315128"/>
    </source>
</evidence>
<dbReference type="Gene3D" id="3.50.50.60">
    <property type="entry name" value="FAD/NAD(P)-binding domain"/>
    <property type="match status" value="2"/>
</dbReference>
<dbReference type="OrthoDB" id="9802028at2"/>
<evidence type="ECO:0000256" key="4">
    <source>
        <dbReference type="ARBA" id="ARBA00022827"/>
    </source>
</evidence>
<accession>A0A514Z6J8</accession>
<sequence length="467" mass="52321">MKFSKMAQLILRRIYKMKVIIIGGSHAGIACARRTREEFPDAQVIIYEKQEQISFVSQSIPIYLMGKDDLLKNGGYATVESLNDEGIIVKTQTIIRKIDTAKKQIFFTQNKSNEVHSTSYDKLVLAVGSYPVLPNFSGSYRDKVYTVKNIADAKNIARLIEKAKKVIVVGAGFIGVEISQILAKRGLEVTLVQAHHYILNKYLDEVPARSIERMLEKEGVTLSLSTYPTNITEPNQPSLGSAITLFTNNDKVFEADAIIYSTGFQPNTFLLKGQAELGERGAIEVDEYMQTSVPDVFAIGDCATSTVYRLKGTHYLPHAAEALRQGEIAAINLAKPVLKLRPSQNTYNMNLDERSICSVGMTKTSAEQNGYKCGIVNYRNTYLNSDKYINAYMVYEKETHQILGLQIEGTSPEIPSYSDLISLAIQYDLTAEDLEFSDFYFKHSYKNPGGIIRPLVKLIRKEDTQSH</sequence>
<reference evidence="10 11" key="1">
    <citation type="submission" date="2019-07" db="EMBL/GenBank/DDBJ databases">
        <title>Genome sequencing of KACC 19320.</title>
        <authorList>
            <person name="Heo J."/>
            <person name="Kim S.-J."/>
            <person name="Kim J.-S."/>
            <person name="Hong S.-B."/>
            <person name="Kwon S.-W."/>
        </authorList>
    </citation>
    <scope>NUCLEOTIDE SEQUENCE [LARGE SCALE GENOMIC DNA]</scope>
    <source>
        <strain evidence="10 11">KACC 19320</strain>
    </source>
</reference>
<organism evidence="10 11">
    <name type="scientific">Lactococcus protaetiae</name>
    <dbReference type="NCBI Taxonomy" id="2592653"/>
    <lineage>
        <taxon>Bacteria</taxon>
        <taxon>Bacillati</taxon>
        <taxon>Bacillota</taxon>
        <taxon>Bacilli</taxon>
        <taxon>Lactobacillales</taxon>
        <taxon>Streptococcaceae</taxon>
        <taxon>Lactococcus</taxon>
    </lineage>
</organism>
<dbReference type="Pfam" id="PF02852">
    <property type="entry name" value="Pyr_redox_dim"/>
    <property type="match status" value="1"/>
</dbReference>
<dbReference type="Gene3D" id="3.30.390.30">
    <property type="match status" value="1"/>
</dbReference>
<comment type="cofactor">
    <cofactor evidence="1">
        <name>FAD</name>
        <dbReference type="ChEBI" id="CHEBI:57692"/>
    </cofactor>
</comment>
<keyword evidence="11" id="KW-1185">Reference proteome</keyword>
<evidence type="ECO:0000256" key="7">
    <source>
        <dbReference type="ARBA" id="ARBA00023284"/>
    </source>
</evidence>
<keyword evidence="6" id="KW-0558">Oxidation</keyword>
<evidence type="ECO:0000256" key="1">
    <source>
        <dbReference type="ARBA" id="ARBA00001974"/>
    </source>
</evidence>
<dbReference type="PANTHER" id="PTHR43429">
    <property type="entry name" value="PYRIDINE NUCLEOTIDE-DISULFIDE OXIDOREDUCTASE DOMAIN-CONTAINING"/>
    <property type="match status" value="1"/>
</dbReference>
<dbReference type="PROSITE" id="PS51257">
    <property type="entry name" value="PROKAR_LIPOPROTEIN"/>
    <property type="match status" value="1"/>
</dbReference>
<evidence type="ECO:0000256" key="3">
    <source>
        <dbReference type="ARBA" id="ARBA00022630"/>
    </source>
</evidence>
<comment type="similarity">
    <text evidence="2">Belongs to the class-III pyridine nucleotide-disulfide oxidoreductase family.</text>
</comment>
<dbReference type="InterPro" id="IPR004099">
    <property type="entry name" value="Pyr_nucl-diS_OxRdtase_dimer"/>
</dbReference>
<dbReference type="SUPFAM" id="SSF55424">
    <property type="entry name" value="FAD/NAD-linked reductases, dimerisation (C-terminal) domain"/>
    <property type="match status" value="1"/>
</dbReference>
<evidence type="ECO:0000256" key="2">
    <source>
        <dbReference type="ARBA" id="ARBA00009130"/>
    </source>
</evidence>
<proteinExistence type="inferred from homology"/>
<dbReference type="EMBL" id="CP041356">
    <property type="protein sequence ID" value="QDK70218.1"/>
    <property type="molecule type" value="Genomic_DNA"/>
</dbReference>
<keyword evidence="4" id="KW-0274">FAD</keyword>
<evidence type="ECO:0000256" key="5">
    <source>
        <dbReference type="ARBA" id="ARBA00023002"/>
    </source>
</evidence>
<dbReference type="Proteomes" id="UP000315128">
    <property type="component" value="Chromosome"/>
</dbReference>
<dbReference type="InterPro" id="IPR016156">
    <property type="entry name" value="FAD/NAD-linked_Rdtase_dimer_sf"/>
</dbReference>
<evidence type="ECO:0000313" key="10">
    <source>
        <dbReference type="EMBL" id="QDK70218.1"/>
    </source>
</evidence>
<dbReference type="SUPFAM" id="SSF51905">
    <property type="entry name" value="FAD/NAD(P)-binding domain"/>
    <property type="match status" value="1"/>
</dbReference>
<evidence type="ECO:0000259" key="9">
    <source>
        <dbReference type="Pfam" id="PF07992"/>
    </source>
</evidence>
<feature type="domain" description="Pyridine nucleotide-disulphide oxidoreductase dimerisation" evidence="8">
    <location>
        <begin position="356"/>
        <end position="435"/>
    </location>
</feature>
<dbReference type="PRINTS" id="PR00368">
    <property type="entry name" value="FADPNR"/>
</dbReference>
<feature type="domain" description="FAD/NAD(P)-binding" evidence="9">
    <location>
        <begin position="17"/>
        <end position="326"/>
    </location>
</feature>